<protein>
    <submittedName>
        <fullName evidence="2">Uncharacterized protein</fullName>
    </submittedName>
</protein>
<gene>
    <name evidence="2" type="ordered locus">Adeh_2117</name>
</gene>
<feature type="region of interest" description="Disordered" evidence="1">
    <location>
        <begin position="202"/>
        <end position="225"/>
    </location>
</feature>
<dbReference type="HOGENOM" id="CLU_105386_0_0_7"/>
<sequence>MSRRDQARAEAAFMRGDTGVDGVATDADGRDEAEVERDKAREALVRGRTWLGRELLTWLLWRSESGEPITELDGTPVVVLFVGRVTLRGVVGDVTELAARGTQAPYAREVRRALDAGLLVHQARVRVQHGEQAYEVTLDAEFLDVKGAKLPPPLAEADDDKLVERLEQAQRLSALVDALAAAFLEVRASRAWASRTVPALKRWMQDDEGGAEPEEAPAPRARKAR</sequence>
<dbReference type="OrthoDB" id="5381518at2"/>
<dbReference type="RefSeq" id="WP_011421169.1">
    <property type="nucleotide sequence ID" value="NC_007760.1"/>
</dbReference>
<feature type="compositionally biased region" description="Acidic residues" evidence="1">
    <location>
        <begin position="206"/>
        <end position="215"/>
    </location>
</feature>
<dbReference type="Proteomes" id="UP000001935">
    <property type="component" value="Chromosome"/>
</dbReference>
<accession>Q2IJQ4</accession>
<dbReference type="eggNOG" id="COG2974">
    <property type="taxonomic scope" value="Bacteria"/>
</dbReference>
<dbReference type="AlphaFoldDB" id="Q2IJQ4"/>
<proteinExistence type="predicted"/>
<dbReference type="EMBL" id="CP000251">
    <property type="protein sequence ID" value="ABC81887.1"/>
    <property type="molecule type" value="Genomic_DNA"/>
</dbReference>
<evidence type="ECO:0000256" key="1">
    <source>
        <dbReference type="SAM" id="MobiDB-lite"/>
    </source>
</evidence>
<reference evidence="2 3" key="1">
    <citation type="submission" date="2006-01" db="EMBL/GenBank/DDBJ databases">
        <title>Complete sequence of Anaeromyxobacter dehalogenans 2CP-C.</title>
        <authorList>
            <consortium name="US DOE Joint Genome Institute"/>
            <person name="Copeland A."/>
            <person name="Lucas S."/>
            <person name="Lapidus A."/>
            <person name="Barry K."/>
            <person name="Detter J.C."/>
            <person name="Glavina T."/>
            <person name="Hammon N."/>
            <person name="Israni S."/>
            <person name="Pitluck S."/>
            <person name="Brettin T."/>
            <person name="Bruce D."/>
            <person name="Han C."/>
            <person name="Tapia R."/>
            <person name="Gilna P."/>
            <person name="Kiss H."/>
            <person name="Schmutz J."/>
            <person name="Larimer F."/>
            <person name="Land M."/>
            <person name="Kyrpides N."/>
            <person name="Anderson I."/>
            <person name="Sanford R.A."/>
            <person name="Ritalahti K.M."/>
            <person name="Thomas H.S."/>
            <person name="Kirby J.R."/>
            <person name="Zhulin I.B."/>
            <person name="Loeffler F.E."/>
            <person name="Richardson P."/>
        </authorList>
    </citation>
    <scope>NUCLEOTIDE SEQUENCE [LARGE SCALE GENOMIC DNA]</scope>
    <source>
        <strain evidence="2 3">2CP-C</strain>
    </source>
</reference>
<dbReference type="STRING" id="290397.Adeh_2117"/>
<evidence type="ECO:0000313" key="2">
    <source>
        <dbReference type="EMBL" id="ABC81887.1"/>
    </source>
</evidence>
<name>Q2IJQ4_ANADE</name>
<evidence type="ECO:0000313" key="3">
    <source>
        <dbReference type="Proteomes" id="UP000001935"/>
    </source>
</evidence>
<dbReference type="KEGG" id="ade:Adeh_2117"/>
<organism evidence="2 3">
    <name type="scientific">Anaeromyxobacter dehalogenans (strain 2CP-C)</name>
    <dbReference type="NCBI Taxonomy" id="290397"/>
    <lineage>
        <taxon>Bacteria</taxon>
        <taxon>Pseudomonadati</taxon>
        <taxon>Myxococcota</taxon>
        <taxon>Myxococcia</taxon>
        <taxon>Myxococcales</taxon>
        <taxon>Cystobacterineae</taxon>
        <taxon>Anaeromyxobacteraceae</taxon>
        <taxon>Anaeromyxobacter</taxon>
    </lineage>
</organism>